<dbReference type="eggNOG" id="COG1846">
    <property type="taxonomic scope" value="Bacteria"/>
</dbReference>
<protein>
    <submittedName>
        <fullName evidence="5">Transcriptional regulator, MarR family</fullName>
    </submittedName>
</protein>
<evidence type="ECO:0000313" key="6">
    <source>
        <dbReference type="Proteomes" id="UP000003494"/>
    </source>
</evidence>
<feature type="domain" description="HTH marR-type" evidence="4">
    <location>
        <begin position="7"/>
        <end position="143"/>
    </location>
</feature>
<dbReference type="Proteomes" id="UP000003494">
    <property type="component" value="Unassembled WGS sequence"/>
</dbReference>
<dbReference type="InterPro" id="IPR036390">
    <property type="entry name" value="WH_DNA-bd_sf"/>
</dbReference>
<evidence type="ECO:0000259" key="4">
    <source>
        <dbReference type="PROSITE" id="PS50995"/>
    </source>
</evidence>
<dbReference type="SUPFAM" id="SSF46785">
    <property type="entry name" value="Winged helix' DNA-binding domain"/>
    <property type="match status" value="1"/>
</dbReference>
<dbReference type="Pfam" id="PF01047">
    <property type="entry name" value="MarR"/>
    <property type="match status" value="1"/>
</dbReference>
<dbReference type="Gene3D" id="1.10.10.10">
    <property type="entry name" value="Winged helix-like DNA-binding domain superfamily/Winged helix DNA-binding domain"/>
    <property type="match status" value="1"/>
</dbReference>
<reference evidence="5" key="1">
    <citation type="submission" date="2009-04" db="EMBL/GenBank/DDBJ databases">
        <authorList>
            <person name="Weinstock G."/>
            <person name="Sodergren E."/>
            <person name="Clifton S."/>
            <person name="Fulton L."/>
            <person name="Fulton B."/>
            <person name="Courtney L."/>
            <person name="Fronick C."/>
            <person name="Harrison M."/>
            <person name="Strong C."/>
            <person name="Farmer C."/>
            <person name="Delahaunty K."/>
            <person name="Markovic C."/>
            <person name="Hall O."/>
            <person name="Minx P."/>
            <person name="Tomlinson C."/>
            <person name="Mitreva M."/>
            <person name="Nelson J."/>
            <person name="Hou S."/>
            <person name="Wollam A."/>
            <person name="Pepin K.H."/>
            <person name="Johnson M."/>
            <person name="Bhonagiri V."/>
            <person name="Nash W.E."/>
            <person name="Warren W."/>
            <person name="Chinwalla A."/>
            <person name="Mardis E.R."/>
            <person name="Wilson R.K."/>
        </authorList>
    </citation>
    <scope>NUCLEOTIDE SEQUENCE [LARGE SCALE GENOMIC DNA]</scope>
    <source>
        <strain evidence="5">DSM 14600</strain>
    </source>
</reference>
<dbReference type="InterPro" id="IPR000835">
    <property type="entry name" value="HTH_MarR-typ"/>
</dbReference>
<accession>C4GD31</accession>
<dbReference type="STRING" id="626523.GCWU000342_01875"/>
<dbReference type="HOGENOM" id="CLU_083287_29_1_9"/>
<dbReference type="PANTHER" id="PTHR42756:SF1">
    <property type="entry name" value="TRANSCRIPTIONAL REPRESSOR OF EMRAB OPERON"/>
    <property type="match status" value="1"/>
</dbReference>
<dbReference type="GO" id="GO:0003700">
    <property type="term" value="F:DNA-binding transcription factor activity"/>
    <property type="evidence" value="ECO:0007669"/>
    <property type="project" value="InterPro"/>
</dbReference>
<keyword evidence="1" id="KW-0805">Transcription regulation</keyword>
<evidence type="ECO:0000313" key="5">
    <source>
        <dbReference type="EMBL" id="EEP27881.1"/>
    </source>
</evidence>
<sequence>MCEPREERYLGLAIYRLSKRIREEMQRADAEDQIPQEIAKCGWLIGLIARNEGDIYQKDLESMIPLAKSTITGIVQTLERGGFLRRIPVERDARLKKVVLTQKGQDFQKRSADRFRKLEDQLRAGISPEDLDCFFRVIDQMSENFEVKL</sequence>
<dbReference type="SMART" id="SM00347">
    <property type="entry name" value="HTH_MARR"/>
    <property type="match status" value="1"/>
</dbReference>
<evidence type="ECO:0000256" key="3">
    <source>
        <dbReference type="ARBA" id="ARBA00023163"/>
    </source>
</evidence>
<dbReference type="PANTHER" id="PTHR42756">
    <property type="entry name" value="TRANSCRIPTIONAL REGULATOR, MARR"/>
    <property type="match status" value="1"/>
</dbReference>
<dbReference type="PRINTS" id="PR00598">
    <property type="entry name" value="HTHMARR"/>
</dbReference>
<organism evidence="5 6">
    <name type="scientific">Shuttleworthella satelles DSM 14600</name>
    <dbReference type="NCBI Taxonomy" id="626523"/>
    <lineage>
        <taxon>Bacteria</taxon>
        <taxon>Bacillati</taxon>
        <taxon>Bacillota</taxon>
        <taxon>Clostridia</taxon>
        <taxon>Lachnospirales</taxon>
        <taxon>Lachnospiraceae</taxon>
        <taxon>Shuttleworthella</taxon>
    </lineage>
</organism>
<dbReference type="InterPro" id="IPR036388">
    <property type="entry name" value="WH-like_DNA-bd_sf"/>
</dbReference>
<dbReference type="PROSITE" id="PS50995">
    <property type="entry name" value="HTH_MARR_2"/>
    <property type="match status" value="1"/>
</dbReference>
<keyword evidence="2" id="KW-0238">DNA-binding</keyword>
<evidence type="ECO:0000256" key="1">
    <source>
        <dbReference type="ARBA" id="ARBA00023015"/>
    </source>
</evidence>
<keyword evidence="3" id="KW-0804">Transcription</keyword>
<name>C4GD31_9FIRM</name>
<keyword evidence="6" id="KW-1185">Reference proteome</keyword>
<proteinExistence type="predicted"/>
<evidence type="ECO:0000256" key="2">
    <source>
        <dbReference type="ARBA" id="ARBA00023125"/>
    </source>
</evidence>
<gene>
    <name evidence="5" type="ORF">GCWU000342_01875</name>
</gene>
<dbReference type="RefSeq" id="WP_006906872.1">
    <property type="nucleotide sequence ID" value="NZ_GG665867.1"/>
</dbReference>
<dbReference type="AlphaFoldDB" id="C4GD31"/>
<dbReference type="EMBL" id="ACIP02000004">
    <property type="protein sequence ID" value="EEP27881.1"/>
    <property type="molecule type" value="Genomic_DNA"/>
</dbReference>
<comment type="caution">
    <text evidence="5">The sequence shown here is derived from an EMBL/GenBank/DDBJ whole genome shotgun (WGS) entry which is preliminary data.</text>
</comment>
<dbReference type="GO" id="GO:0003677">
    <property type="term" value="F:DNA binding"/>
    <property type="evidence" value="ECO:0007669"/>
    <property type="project" value="UniProtKB-KW"/>
</dbReference>